<feature type="compositionally biased region" description="Low complexity" evidence="1">
    <location>
        <begin position="1079"/>
        <end position="1090"/>
    </location>
</feature>
<feature type="region of interest" description="Disordered" evidence="1">
    <location>
        <begin position="146"/>
        <end position="191"/>
    </location>
</feature>
<evidence type="ECO:0000313" key="2">
    <source>
        <dbReference type="EMBL" id="TKY90679.1"/>
    </source>
</evidence>
<feature type="compositionally biased region" description="Low complexity" evidence="1">
    <location>
        <begin position="1045"/>
        <end position="1056"/>
    </location>
</feature>
<evidence type="ECO:0000256" key="1">
    <source>
        <dbReference type="SAM" id="MobiDB-lite"/>
    </source>
</evidence>
<feature type="region of interest" description="Disordered" evidence="1">
    <location>
        <begin position="394"/>
        <end position="425"/>
    </location>
</feature>
<feature type="region of interest" description="Disordered" evidence="1">
    <location>
        <begin position="454"/>
        <end position="473"/>
    </location>
</feature>
<dbReference type="Proteomes" id="UP000306050">
    <property type="component" value="Chromosome SGRAM_1"/>
</dbReference>
<keyword evidence="3" id="KW-1185">Reference proteome</keyword>
<feature type="compositionally biased region" description="Polar residues" evidence="1">
    <location>
        <begin position="892"/>
        <end position="908"/>
    </location>
</feature>
<dbReference type="GeneID" id="40723572"/>
<feature type="compositionally biased region" description="Low complexity" evidence="1">
    <location>
        <begin position="953"/>
        <end position="992"/>
    </location>
</feature>
<feature type="compositionally biased region" description="Low complexity" evidence="1">
    <location>
        <begin position="875"/>
        <end position="891"/>
    </location>
</feature>
<feature type="compositionally biased region" description="Low complexity" evidence="1">
    <location>
        <begin position="1228"/>
        <end position="1237"/>
    </location>
</feature>
<accession>A0A4V6EUP6</accession>
<name>A0A4V6EUP6_9BASI</name>
<feature type="compositionally biased region" description="Basic and acidic residues" evidence="1">
    <location>
        <begin position="312"/>
        <end position="322"/>
    </location>
</feature>
<protein>
    <submittedName>
        <fullName evidence="2">Uncharacterized protein</fullName>
    </submittedName>
</protein>
<evidence type="ECO:0000313" key="3">
    <source>
        <dbReference type="Proteomes" id="UP000306050"/>
    </source>
</evidence>
<feature type="compositionally biased region" description="Basic and acidic residues" evidence="1">
    <location>
        <begin position="1114"/>
        <end position="1135"/>
    </location>
</feature>
<feature type="compositionally biased region" description="Low complexity" evidence="1">
    <location>
        <begin position="181"/>
        <end position="190"/>
    </location>
</feature>
<dbReference type="KEGG" id="sgra:EX895_000677"/>
<feature type="compositionally biased region" description="Low complexity" evidence="1">
    <location>
        <begin position="926"/>
        <end position="943"/>
    </location>
</feature>
<feature type="compositionally biased region" description="Acidic residues" evidence="1">
    <location>
        <begin position="157"/>
        <end position="169"/>
    </location>
</feature>
<proteinExistence type="predicted"/>
<feature type="region of interest" description="Disordered" evidence="1">
    <location>
        <begin position="621"/>
        <end position="643"/>
    </location>
</feature>
<feature type="compositionally biased region" description="Polar residues" evidence="1">
    <location>
        <begin position="456"/>
        <end position="465"/>
    </location>
</feature>
<reference evidence="2 3" key="1">
    <citation type="submission" date="2019-05" db="EMBL/GenBank/DDBJ databases">
        <title>Sporisorium graminicola CBS 10092 draft sequencing and annotation.</title>
        <authorList>
            <person name="Solano-Gonzalez S."/>
            <person name="Caddick M.X."/>
            <person name="Darby A."/>
        </authorList>
    </citation>
    <scope>NUCLEOTIDE SEQUENCE [LARGE SCALE GENOMIC DNA]</scope>
    <source>
        <strain evidence="2 3">CBS 10092</strain>
    </source>
</reference>
<feature type="compositionally biased region" description="Low complexity" evidence="1">
    <location>
        <begin position="1193"/>
        <end position="1220"/>
    </location>
</feature>
<feature type="compositionally biased region" description="Basic and acidic residues" evidence="1">
    <location>
        <begin position="1265"/>
        <end position="1290"/>
    </location>
</feature>
<comment type="caution">
    <text evidence="2">The sequence shown here is derived from an EMBL/GenBank/DDBJ whole genome shotgun (WGS) entry which is preliminary data.</text>
</comment>
<dbReference type="OrthoDB" id="2551855at2759"/>
<sequence>MTLHSAREHAGPSRTHASRVGATDAAQSLADLYNSRHAQESAASSSSSSRHASPSSLVNLYNRRHHAEVRKNKVSSTSLADLYNHRYENEHQDQNYSVEQVLPRRRQVISSRAKSHTMTGASTALSAPKTILSALSIDDTDDVGELKSLLPNGSDGLQEDDHDEEEDEVDFHSTPTHSGRSRSQTRSQSGIDFQESAELVYVARSSIPRRGALGSSATRLTMDSDDEMESVMPPASGSSNVVLARPHPSSSQFVVQSSGSGLMDPISGLSTPLIPPHHRKGLSVPQHLLESTQEEEASTSTPAAVSGAETAGAEHEERDSTTLDKPLPLPHDIGPPEGIIVISDSSFDQPYEAHSLRRPSHFKADAVASAAETPELSTPEEADMVVLLQSPSKRLQERAASEQTSSGADSKRHSPSLGRPSWIGRDMQSELDSGQVSDADSDVPVITSARIIESRTGASSEVATESESDAQRRYPRRARNVADYNVRRAFDRYDGMQGEDQEDLVAVERSHPKTMPQAPVIASPAFFEALRSGKASRTAGLGRKPPSFAEFLMSKTKAVPAAGSTSISVPRSIRSAGPSAMLTEAQVRALLKPTIGLFNITVDTQDHAGVLGQKLNASRGELQPDATSSDKDGVQSPSLPASGTPIDLTFRSIIPLHLRRDKLTPAELREMLDSLGGTGPIGRPRNATDYESASRRLRLGRAYNQHLPDALRTFTDMEHQEWVRLEEYLPEVRQRVEEQRAREQGRIMVEMDSSEMTRTQYDHMGRKLVSTLHCVTGGLLKMYFKTKESDGAAESPGYRIVRTRSTTKSPSLSRLASTPVGGPESDDSVFGAGADEGQGPHRDGTPVRQPMAGAAVSRPYSSMGTRESIMPPKPATNTPPAANTSAPSKAAQPTSVPLPTLPQLFQRTTEARAEQLAAQKNKAVARRSSAAPPSKPTKATASKGTRDLFSYFSTTQSSSSQPATKSASASISASTSKPATSSTSKKPATAIKRSTAPQAGSSAGDRASAIQKGKQRALDEDIKVWSISSRSTDSDVEVVIDLTRSSSAADSLGASSKRARSPSPLTAVSSSKKRKALVSGASGASGSSGAQRAKKVVVGLSGGSSDRVVLGSKAEGRRREAEQHLEETARSRDVMTEVDVLPMVDVPTLPHADVSSIKRKRPLDEGATASSSRPRARTPAEQPTHIQHPSTPPTITSRPSTNNGSSSSSTSARRTAPPGKSKGKSGSRSRSGSSSSKTTGPPLPAATPSPTRGGWKGISGWYTNTHDDFSTTPDERLSQREIEKQHRLSKLDQLLSGMRRPKRREQ</sequence>
<feature type="region of interest" description="Disordered" evidence="1">
    <location>
        <begin position="802"/>
        <end position="1306"/>
    </location>
</feature>
<feature type="compositionally biased region" description="Basic and acidic residues" evidence="1">
    <location>
        <begin position="1"/>
        <end position="11"/>
    </location>
</feature>
<dbReference type="EMBL" id="SRRM01000002">
    <property type="protein sequence ID" value="TKY90679.1"/>
    <property type="molecule type" value="Genomic_DNA"/>
</dbReference>
<dbReference type="RefSeq" id="XP_029742664.1">
    <property type="nucleotide sequence ID" value="XM_029881278.1"/>
</dbReference>
<feature type="compositionally biased region" description="Polar residues" evidence="1">
    <location>
        <begin position="803"/>
        <end position="816"/>
    </location>
</feature>
<organism evidence="2 3">
    <name type="scientific">Sporisorium graminicola</name>
    <dbReference type="NCBI Taxonomy" id="280036"/>
    <lineage>
        <taxon>Eukaryota</taxon>
        <taxon>Fungi</taxon>
        <taxon>Dikarya</taxon>
        <taxon>Basidiomycota</taxon>
        <taxon>Ustilaginomycotina</taxon>
        <taxon>Ustilaginomycetes</taxon>
        <taxon>Ustilaginales</taxon>
        <taxon>Ustilaginaceae</taxon>
        <taxon>Sporisorium</taxon>
    </lineage>
</organism>
<gene>
    <name evidence="2" type="ORF">EX895_000677</name>
</gene>
<feature type="compositionally biased region" description="Low complexity" evidence="1">
    <location>
        <begin position="40"/>
        <end position="55"/>
    </location>
</feature>
<feature type="region of interest" description="Disordered" evidence="1">
    <location>
        <begin position="1"/>
        <end position="55"/>
    </location>
</feature>
<feature type="region of interest" description="Disordered" evidence="1">
    <location>
        <begin position="289"/>
        <end position="329"/>
    </location>
</feature>